<feature type="region of interest" description="Disordered" evidence="2">
    <location>
        <begin position="100"/>
        <end position="202"/>
    </location>
</feature>
<feature type="compositionally biased region" description="Acidic residues" evidence="2">
    <location>
        <begin position="187"/>
        <end position="202"/>
    </location>
</feature>
<reference evidence="5" key="1">
    <citation type="submission" date="2014-02" db="EMBL/GenBank/DDBJ databases">
        <authorList>
            <person name="Genoscope - CEA"/>
        </authorList>
    </citation>
    <scope>NUCLEOTIDE SEQUENCE</scope>
    <source>
        <strain evidence="5">LS3</strain>
    </source>
</reference>
<dbReference type="PANTHER" id="PTHR22765:SF434">
    <property type="entry name" value="GB|AAD18119.1-RELATED"/>
    <property type="match status" value="1"/>
</dbReference>
<dbReference type="InterPro" id="IPR001841">
    <property type="entry name" value="Znf_RING"/>
</dbReference>
<evidence type="ECO:0000256" key="1">
    <source>
        <dbReference type="PROSITE-ProRule" id="PRU00175"/>
    </source>
</evidence>
<feature type="domain" description="RING-type" evidence="4">
    <location>
        <begin position="210"/>
        <end position="252"/>
    </location>
</feature>
<feature type="compositionally biased region" description="Low complexity" evidence="2">
    <location>
        <begin position="264"/>
        <end position="281"/>
    </location>
</feature>
<accession>A0A060T9U9</accession>
<keyword evidence="3" id="KW-1133">Transmembrane helix</keyword>
<feature type="region of interest" description="Disordered" evidence="2">
    <location>
        <begin position="264"/>
        <end position="288"/>
    </location>
</feature>
<evidence type="ECO:0000259" key="4">
    <source>
        <dbReference type="PROSITE" id="PS50089"/>
    </source>
</evidence>
<dbReference type="SUPFAM" id="SSF57850">
    <property type="entry name" value="RING/U-box"/>
    <property type="match status" value="1"/>
</dbReference>
<dbReference type="CDD" id="cd16454">
    <property type="entry name" value="RING-H2_PA-TM-RING"/>
    <property type="match status" value="1"/>
</dbReference>
<keyword evidence="1" id="KW-0862">Zinc</keyword>
<feature type="compositionally biased region" description="Basic and acidic residues" evidence="2">
    <location>
        <begin position="100"/>
        <end position="116"/>
    </location>
</feature>
<keyword evidence="3" id="KW-0812">Transmembrane</keyword>
<sequence>MKVHNLVLEGVFLLLSILSDVVRSILAVLIALLTFLPYSAFMGVRYCIRRRRHPEQFAPPPVARAYRVRTRRKKPKLMHIDGVNEKFPTMTFKEARIERPHIADDNLPKVEPDSTRQDQQSTDAIIEVGTDSHHEDGHEKKVAGVDTREVSPEANNNTSHDAFEKNPDLEAQTHTQHHETSSVNDSVDSEEGDEEIIEDSLDDVDSDDTCAVCLEQMEDMESVRLLTCGHIFHAECIDPWFTMRRACCPLCKADYYDVNYDPEQNNEQEQQNNAAQQEAQNTQPPRRRDRVWTALLGNNIGPTPSESDATRRRRAAAIHNIWGARHPAQGENAHVHTTRRSDAGAVGTMPAIN</sequence>
<dbReference type="SMART" id="SM00184">
    <property type="entry name" value="RING"/>
    <property type="match status" value="1"/>
</dbReference>
<dbReference type="GO" id="GO:0005737">
    <property type="term" value="C:cytoplasm"/>
    <property type="evidence" value="ECO:0007669"/>
    <property type="project" value="TreeGrafter"/>
</dbReference>
<reference evidence="5" key="2">
    <citation type="submission" date="2014-06" db="EMBL/GenBank/DDBJ databases">
        <title>The complete genome of Blastobotrys (Arxula) adeninivorans LS3 - a yeast of biotechnological interest.</title>
        <authorList>
            <person name="Kunze G."/>
            <person name="Gaillardin C."/>
            <person name="Czernicka M."/>
            <person name="Durrens P."/>
            <person name="Martin T."/>
            <person name="Boer E."/>
            <person name="Gabaldon T."/>
            <person name="Cruz J."/>
            <person name="Talla E."/>
            <person name="Marck C."/>
            <person name="Goffeau A."/>
            <person name="Barbe V."/>
            <person name="Baret P."/>
            <person name="Baronian K."/>
            <person name="Beier S."/>
            <person name="Bleykasten C."/>
            <person name="Bode R."/>
            <person name="Casaregola S."/>
            <person name="Despons L."/>
            <person name="Fairhead C."/>
            <person name="Giersberg M."/>
            <person name="Gierski P."/>
            <person name="Hahnel U."/>
            <person name="Hartmann A."/>
            <person name="Jankowska D."/>
            <person name="Jubin C."/>
            <person name="Jung P."/>
            <person name="Lafontaine I."/>
            <person name="Leh-Louis V."/>
            <person name="Lemaire M."/>
            <person name="Marcet-Houben M."/>
            <person name="Mascher M."/>
            <person name="Morel G."/>
            <person name="Richard G.-F."/>
            <person name="Riechen J."/>
            <person name="Sacerdot C."/>
            <person name="Sarkar A."/>
            <person name="Savel G."/>
            <person name="Schacherer J."/>
            <person name="Sherman D."/>
            <person name="Straub M.-L."/>
            <person name="Stein N."/>
            <person name="Thierry A."/>
            <person name="Trautwein-Schult A."/>
            <person name="Westhof E."/>
            <person name="Worch S."/>
            <person name="Dujon B."/>
            <person name="Souciet J.-L."/>
            <person name="Wincker P."/>
            <person name="Scholz U."/>
            <person name="Neuveglise N."/>
        </authorList>
    </citation>
    <scope>NUCLEOTIDE SEQUENCE</scope>
    <source>
        <strain evidence="5">LS3</strain>
    </source>
</reference>
<keyword evidence="1" id="KW-0863">Zinc-finger</keyword>
<dbReference type="Pfam" id="PF13639">
    <property type="entry name" value="zf-RING_2"/>
    <property type="match status" value="1"/>
</dbReference>
<keyword evidence="1" id="KW-0479">Metal-binding</keyword>
<name>A0A060T9U9_BLAAD</name>
<dbReference type="GO" id="GO:0061630">
    <property type="term" value="F:ubiquitin protein ligase activity"/>
    <property type="evidence" value="ECO:0007669"/>
    <property type="project" value="TreeGrafter"/>
</dbReference>
<feature type="compositionally biased region" description="Basic and acidic residues" evidence="2">
    <location>
        <begin position="130"/>
        <end position="151"/>
    </location>
</feature>
<dbReference type="GO" id="GO:0006511">
    <property type="term" value="P:ubiquitin-dependent protein catabolic process"/>
    <property type="evidence" value="ECO:0007669"/>
    <property type="project" value="TreeGrafter"/>
</dbReference>
<evidence type="ECO:0000256" key="2">
    <source>
        <dbReference type="SAM" id="MobiDB-lite"/>
    </source>
</evidence>
<feature type="transmembrane region" description="Helical" evidence="3">
    <location>
        <begin position="12"/>
        <end position="41"/>
    </location>
</feature>
<dbReference type="PhylomeDB" id="A0A060T9U9"/>
<evidence type="ECO:0000256" key="3">
    <source>
        <dbReference type="SAM" id="Phobius"/>
    </source>
</evidence>
<gene>
    <name evidence="5" type="ORF">GNLVRS02_ARAD1D17424g</name>
</gene>
<proteinExistence type="predicted"/>
<dbReference type="PANTHER" id="PTHR22765">
    <property type="entry name" value="RING FINGER AND PROTEASE ASSOCIATED DOMAIN-CONTAINING"/>
    <property type="match status" value="1"/>
</dbReference>
<dbReference type="InterPro" id="IPR013083">
    <property type="entry name" value="Znf_RING/FYVE/PHD"/>
</dbReference>
<dbReference type="GO" id="GO:0008270">
    <property type="term" value="F:zinc ion binding"/>
    <property type="evidence" value="ECO:0007669"/>
    <property type="project" value="UniProtKB-KW"/>
</dbReference>
<organism evidence="5">
    <name type="scientific">Blastobotrys adeninivorans</name>
    <name type="common">Yeast</name>
    <name type="synonym">Arxula adeninivorans</name>
    <dbReference type="NCBI Taxonomy" id="409370"/>
    <lineage>
        <taxon>Eukaryota</taxon>
        <taxon>Fungi</taxon>
        <taxon>Dikarya</taxon>
        <taxon>Ascomycota</taxon>
        <taxon>Saccharomycotina</taxon>
        <taxon>Dipodascomycetes</taxon>
        <taxon>Dipodascales</taxon>
        <taxon>Trichomonascaceae</taxon>
        <taxon>Blastobotrys</taxon>
    </lineage>
</organism>
<keyword evidence="3" id="KW-0472">Membrane</keyword>
<dbReference type="EMBL" id="HG937694">
    <property type="protein sequence ID" value="CDP37698.1"/>
    <property type="molecule type" value="Genomic_DNA"/>
</dbReference>
<dbReference type="AlphaFoldDB" id="A0A060T9U9"/>
<dbReference type="Gene3D" id="3.30.40.10">
    <property type="entry name" value="Zinc/RING finger domain, C3HC4 (zinc finger)"/>
    <property type="match status" value="1"/>
</dbReference>
<dbReference type="InterPro" id="IPR051826">
    <property type="entry name" value="E3_ubiquitin-ligase_domain"/>
</dbReference>
<protein>
    <submittedName>
        <fullName evidence="5">ARAD1D17424p</fullName>
    </submittedName>
</protein>
<feature type="region of interest" description="Disordered" evidence="2">
    <location>
        <begin position="326"/>
        <end position="353"/>
    </location>
</feature>
<evidence type="ECO:0000313" key="5">
    <source>
        <dbReference type="EMBL" id="CDP37698.1"/>
    </source>
</evidence>
<dbReference type="PROSITE" id="PS50089">
    <property type="entry name" value="ZF_RING_2"/>
    <property type="match status" value="1"/>
</dbReference>